<reference evidence="1 2" key="1">
    <citation type="submission" date="2014-11" db="EMBL/GenBank/DDBJ databases">
        <title>Draft Genome Sequences of Nine Bacillus subtilis Strains that Form Spores with High Heat-Resistance.</title>
        <authorList>
            <person name="Krawcyk A.O."/>
            <person name="Berendsen E.M."/>
            <person name="de Jong A."/>
            <person name="Holsappel S."/>
            <person name="Eijlander R.T."/>
            <person name="Wells-Bennik M."/>
            <person name="Kuipers O.P."/>
        </authorList>
    </citation>
    <scope>NUCLEOTIDE SEQUENCE [LARGE SCALE GENOMIC DNA]</scope>
    <source>
        <strain evidence="1 2">B4067</strain>
    </source>
</reference>
<proteinExistence type="predicted"/>
<dbReference type="RefSeq" id="WP_041053026.1">
    <property type="nucleotide sequence ID" value="NZ_JSXS01000013.1"/>
</dbReference>
<dbReference type="AlphaFoldDB" id="A0ABD3ZYZ2"/>
<gene>
    <name evidence="1" type="ORF">B4067_4687</name>
</gene>
<dbReference type="Proteomes" id="UP000031970">
    <property type="component" value="Unassembled WGS sequence"/>
</dbReference>
<evidence type="ECO:0000313" key="1">
    <source>
        <dbReference type="EMBL" id="KIL33468.1"/>
    </source>
</evidence>
<comment type="caution">
    <text evidence="1">The sequence shown here is derived from an EMBL/GenBank/DDBJ whole genome shotgun (WGS) entry which is preliminary data.</text>
</comment>
<protein>
    <recommendedName>
        <fullName evidence="3">Phage protein</fullName>
    </recommendedName>
</protein>
<accession>A0ABD3ZYZ2</accession>
<evidence type="ECO:0008006" key="3">
    <source>
        <dbReference type="Google" id="ProtNLM"/>
    </source>
</evidence>
<dbReference type="EMBL" id="JSXS01000013">
    <property type="protein sequence ID" value="KIL33468.1"/>
    <property type="molecule type" value="Genomic_DNA"/>
</dbReference>
<sequence length="127" mass="14796">MAVFKIDLEVPKQEFEIGGKVFDVYYDDESLKKREQLYPKMKKNYEKFKGMDFTKLTEEEISQAEEAANEAMKELIEAYFGAENFDFIYQAGGKSVYNMIKVVDIVNSKLDEKMGSRKAEKAKNYIK</sequence>
<organism evidence="1 2">
    <name type="scientific">Bacillus subtilis subsp. subtilis</name>
    <dbReference type="NCBI Taxonomy" id="135461"/>
    <lineage>
        <taxon>Bacteria</taxon>
        <taxon>Bacillati</taxon>
        <taxon>Bacillota</taxon>
        <taxon>Bacilli</taxon>
        <taxon>Bacillales</taxon>
        <taxon>Bacillaceae</taxon>
        <taxon>Bacillus</taxon>
    </lineage>
</organism>
<evidence type="ECO:0000313" key="2">
    <source>
        <dbReference type="Proteomes" id="UP000031970"/>
    </source>
</evidence>
<name>A0ABD3ZYZ2_BACIU</name>